<reference evidence="2 3" key="1">
    <citation type="submission" date="2018-05" db="EMBL/GenBank/DDBJ databases">
        <title>Genomic Encyclopedia of Type Strains, Phase IV (KMG-IV): sequencing the most valuable type-strain genomes for metagenomic binning, comparative biology and taxonomic classification.</title>
        <authorList>
            <person name="Goeker M."/>
        </authorList>
    </citation>
    <scope>NUCLEOTIDE SEQUENCE [LARGE SCALE GENOMIC DNA]</scope>
    <source>
        <strain evidence="2 3">DSM 25350</strain>
    </source>
</reference>
<feature type="transmembrane region" description="Helical" evidence="1">
    <location>
        <begin position="117"/>
        <end position="145"/>
    </location>
</feature>
<feature type="transmembrane region" description="Helical" evidence="1">
    <location>
        <begin position="83"/>
        <end position="105"/>
    </location>
</feature>
<dbReference type="OrthoDB" id="6238822at2"/>
<feature type="transmembrane region" description="Helical" evidence="1">
    <location>
        <begin position="12"/>
        <end position="31"/>
    </location>
</feature>
<keyword evidence="3" id="KW-1185">Reference proteome</keyword>
<dbReference type="AlphaFoldDB" id="A0A316FQA4"/>
<keyword evidence="1" id="KW-0812">Transmembrane</keyword>
<organism evidence="2 3">
    <name type="scientific">Pleionea mediterranea</name>
    <dbReference type="NCBI Taxonomy" id="523701"/>
    <lineage>
        <taxon>Bacteria</taxon>
        <taxon>Pseudomonadati</taxon>
        <taxon>Pseudomonadota</taxon>
        <taxon>Gammaproteobacteria</taxon>
        <taxon>Oceanospirillales</taxon>
        <taxon>Pleioneaceae</taxon>
        <taxon>Pleionea</taxon>
    </lineage>
</organism>
<dbReference type="EMBL" id="QGGU01000006">
    <property type="protein sequence ID" value="PWK50799.1"/>
    <property type="molecule type" value="Genomic_DNA"/>
</dbReference>
<sequence length="202" mass="21989">MSSSHYLKPGIAAIVLALLFPVYWTYILVTLGGDIIESIRHNIMTLHWSDALFVLIGALEVYLLLSLAKVFADIIDSKAIRILLLIMAASSFVFHFLVVVDLVLATSQISGSSADTIVNISLGIALAVDTLFVLAGLVLAILLLANKSENSNLIRAFAIILLLICLFDLTFFLSLLNLALYPVALIVLAVYFLKEPQTVEVV</sequence>
<feature type="transmembrane region" description="Helical" evidence="1">
    <location>
        <begin position="152"/>
        <end position="169"/>
    </location>
</feature>
<name>A0A316FQA4_9GAMM</name>
<gene>
    <name evidence="2" type="ORF">C8D97_10686</name>
</gene>
<feature type="transmembrane region" description="Helical" evidence="1">
    <location>
        <begin position="51"/>
        <end position="71"/>
    </location>
</feature>
<evidence type="ECO:0000256" key="1">
    <source>
        <dbReference type="SAM" id="Phobius"/>
    </source>
</evidence>
<proteinExistence type="predicted"/>
<keyword evidence="1" id="KW-0472">Membrane</keyword>
<keyword evidence="1" id="KW-1133">Transmembrane helix</keyword>
<evidence type="ECO:0000313" key="3">
    <source>
        <dbReference type="Proteomes" id="UP000245790"/>
    </source>
</evidence>
<evidence type="ECO:0000313" key="2">
    <source>
        <dbReference type="EMBL" id="PWK50799.1"/>
    </source>
</evidence>
<accession>A0A316FQA4</accession>
<dbReference type="RefSeq" id="WP_146196126.1">
    <property type="nucleotide sequence ID" value="NZ_QGGU01000006.1"/>
</dbReference>
<comment type="caution">
    <text evidence="2">The sequence shown here is derived from an EMBL/GenBank/DDBJ whole genome shotgun (WGS) entry which is preliminary data.</text>
</comment>
<dbReference type="Proteomes" id="UP000245790">
    <property type="component" value="Unassembled WGS sequence"/>
</dbReference>
<protein>
    <submittedName>
        <fullName evidence="2">Uncharacterized protein</fullName>
    </submittedName>
</protein>